<keyword evidence="2 4" id="KW-0479">Metal-binding</keyword>
<sequence length="833" mass="93028">MKRIGLPLVLASLLSAGAVPARAQDPGGPDANAGQADFFVESVRPILERSCFRCHGGAGKTRGGLDLTTRAGVLKGGDLGPAIDVEEPSASLLLEAIRYEGLEMPPTGKLDQADLDILTRWVELGAPYDEEHSSPAPAPEEDDEAISEEDRQFWSFQPVRRPEVPSVHRQDWVRDPIDAFILRGLEEAGLEPAPEASRETLIRRLSSDLLGLPPTPEEVEAFVENDSPLAYEELVDRLLSSPHYGERWGRHWLDVVRFAETNSFERDNDKPAAWRYRDYVIESFNEDKPYDRFVREQLAGDELEDASAESIIATGFYRLGAWDDEPTDRLQARFDELDDIITTTAQAFLGLTINCARCHDHKIDPIPQRDYYRFLAFVANLKPYSYDPSHILTEIASDEERAEHDRLQQDRERREAEINAALAPIEARLLESVPEPRRSMLKEGTFEQRRHVLDGIAERDLSPEELSSYRELIRQWQEIPPVPPLPTALSAREPGPEAPETFVLIRGSAHAPGDPVSPGFPEVLGAPDPVFETPTEGAASSGRRRALADWIASEENPLTARVMVNRVWHYHFGRGIVRTPNDFGFQGAMPTHPELLDWLAAEFMAGGWRLKPLHKRIVMSSTYRMSSKGNPEALADDPTNDLLWRFDLRRLSAEEIRDAMLAVTGVLNPKMGGPGFYSRIPKAYLAGQSRPGAGWGDSPAEERARRSVYIHVKRSLVTPILASFDAADTDFSCPVRFATTQPTQALSTLNGELLHEQAAALADRVRQEAGPESDDRVRRALALVLCREPTADEVARGVGFMEALRSEDGVEPDRAFELFCLMALNLNEFIYID</sequence>
<dbReference type="AlphaFoldDB" id="A0A432ME11"/>
<feature type="region of interest" description="Disordered" evidence="5">
    <location>
        <begin position="128"/>
        <end position="148"/>
    </location>
</feature>
<dbReference type="InterPro" id="IPR036909">
    <property type="entry name" value="Cyt_c-like_dom_sf"/>
</dbReference>
<dbReference type="PANTHER" id="PTHR35889">
    <property type="entry name" value="CYCLOINULO-OLIGOSACCHARIDE FRUCTANOTRANSFERASE-RELATED"/>
    <property type="match status" value="1"/>
</dbReference>
<evidence type="ECO:0000256" key="2">
    <source>
        <dbReference type="ARBA" id="ARBA00022723"/>
    </source>
</evidence>
<dbReference type="RefSeq" id="WP_126727672.1">
    <property type="nucleotide sequence ID" value="NZ_RYZH01000061.1"/>
</dbReference>
<dbReference type="EMBL" id="RYZH01000061">
    <property type="protein sequence ID" value="RUL83388.1"/>
    <property type="molecule type" value="Genomic_DNA"/>
</dbReference>
<dbReference type="InterPro" id="IPR011444">
    <property type="entry name" value="DUF1549"/>
</dbReference>
<keyword evidence="1 4" id="KW-0349">Heme</keyword>
<evidence type="ECO:0000256" key="5">
    <source>
        <dbReference type="SAM" id="MobiDB-lite"/>
    </source>
</evidence>
<evidence type="ECO:0000256" key="3">
    <source>
        <dbReference type="ARBA" id="ARBA00023004"/>
    </source>
</evidence>
<feature type="chain" id="PRO_5019077157" evidence="6">
    <location>
        <begin position="24"/>
        <end position="833"/>
    </location>
</feature>
<dbReference type="PROSITE" id="PS51007">
    <property type="entry name" value="CYTC"/>
    <property type="match status" value="1"/>
</dbReference>
<comment type="caution">
    <text evidence="8">The sequence shown here is derived from an EMBL/GenBank/DDBJ whole genome shotgun (WGS) entry which is preliminary data.</text>
</comment>
<keyword evidence="9" id="KW-1185">Reference proteome</keyword>
<name>A0A432ME11_9BACT</name>
<dbReference type="Pfam" id="PF07583">
    <property type="entry name" value="PSCyt2"/>
    <property type="match status" value="1"/>
</dbReference>
<organism evidence="8 9">
    <name type="scientific">Tautonia sociabilis</name>
    <dbReference type="NCBI Taxonomy" id="2080755"/>
    <lineage>
        <taxon>Bacteria</taxon>
        <taxon>Pseudomonadati</taxon>
        <taxon>Planctomycetota</taxon>
        <taxon>Planctomycetia</taxon>
        <taxon>Isosphaerales</taxon>
        <taxon>Isosphaeraceae</taxon>
        <taxon>Tautonia</taxon>
    </lineage>
</organism>
<evidence type="ECO:0000259" key="7">
    <source>
        <dbReference type="PROSITE" id="PS51007"/>
    </source>
</evidence>
<evidence type="ECO:0000256" key="4">
    <source>
        <dbReference type="PROSITE-ProRule" id="PRU00433"/>
    </source>
</evidence>
<dbReference type="GO" id="GO:0009055">
    <property type="term" value="F:electron transfer activity"/>
    <property type="evidence" value="ECO:0007669"/>
    <property type="project" value="InterPro"/>
</dbReference>
<keyword evidence="6" id="KW-0732">Signal</keyword>
<dbReference type="Pfam" id="PF07635">
    <property type="entry name" value="PSCyt1"/>
    <property type="match status" value="1"/>
</dbReference>
<evidence type="ECO:0000256" key="6">
    <source>
        <dbReference type="SAM" id="SignalP"/>
    </source>
</evidence>
<reference evidence="8 9" key="1">
    <citation type="submission" date="2018-12" db="EMBL/GenBank/DDBJ databases">
        <authorList>
            <person name="Toschakov S.V."/>
        </authorList>
    </citation>
    <scope>NUCLEOTIDE SEQUENCE [LARGE SCALE GENOMIC DNA]</scope>
    <source>
        <strain evidence="8 9">GM2012</strain>
    </source>
</reference>
<dbReference type="Proteomes" id="UP000280296">
    <property type="component" value="Unassembled WGS sequence"/>
</dbReference>
<evidence type="ECO:0000313" key="9">
    <source>
        <dbReference type="Proteomes" id="UP000280296"/>
    </source>
</evidence>
<feature type="domain" description="Cytochrome c" evidence="7">
    <location>
        <begin position="29"/>
        <end position="126"/>
    </location>
</feature>
<dbReference type="GO" id="GO:0046872">
    <property type="term" value="F:metal ion binding"/>
    <property type="evidence" value="ECO:0007669"/>
    <property type="project" value="UniProtKB-KW"/>
</dbReference>
<dbReference type="PANTHER" id="PTHR35889:SF3">
    <property type="entry name" value="F-BOX DOMAIN-CONTAINING PROTEIN"/>
    <property type="match status" value="1"/>
</dbReference>
<protein>
    <submittedName>
        <fullName evidence="8">DUF1553 domain-containing protein</fullName>
    </submittedName>
</protein>
<reference evidence="8 9" key="2">
    <citation type="submission" date="2019-01" db="EMBL/GenBank/DDBJ databases">
        <title>Tautonia sociabilis, a novel thermotolerant planctomycete of Isosphaeraceae family, isolated from a 4000 m deep subterranean habitat.</title>
        <authorList>
            <person name="Kovaleva O.L."/>
            <person name="Elcheninov A.G."/>
            <person name="Van Heerden E."/>
            <person name="Toshchakov S.V."/>
            <person name="Novikov A."/>
            <person name="Bonch-Osmolovskaya E.A."/>
            <person name="Kublanov I.V."/>
        </authorList>
    </citation>
    <scope>NUCLEOTIDE SEQUENCE [LARGE SCALE GENOMIC DNA]</scope>
    <source>
        <strain evidence="8 9">GM2012</strain>
    </source>
</reference>
<evidence type="ECO:0000256" key="1">
    <source>
        <dbReference type="ARBA" id="ARBA00022617"/>
    </source>
</evidence>
<dbReference type="InterPro" id="IPR011429">
    <property type="entry name" value="Cyt_c_Planctomycete-type"/>
</dbReference>
<feature type="signal peptide" evidence="6">
    <location>
        <begin position="1"/>
        <end position="23"/>
    </location>
</feature>
<dbReference type="GO" id="GO:0020037">
    <property type="term" value="F:heme binding"/>
    <property type="evidence" value="ECO:0007669"/>
    <property type="project" value="InterPro"/>
</dbReference>
<dbReference type="SUPFAM" id="SSF46626">
    <property type="entry name" value="Cytochrome c"/>
    <property type="match status" value="1"/>
</dbReference>
<dbReference type="InterPro" id="IPR022655">
    <property type="entry name" value="DUF1553"/>
</dbReference>
<accession>A0A432ME11</accession>
<evidence type="ECO:0000313" key="8">
    <source>
        <dbReference type="EMBL" id="RUL83388.1"/>
    </source>
</evidence>
<dbReference type="OrthoDB" id="127107at2"/>
<proteinExistence type="predicted"/>
<dbReference type="InterPro" id="IPR009056">
    <property type="entry name" value="Cyt_c-like_dom"/>
</dbReference>
<gene>
    <name evidence="8" type="ORF">TsocGM_22305</name>
</gene>
<keyword evidence="3 4" id="KW-0408">Iron</keyword>
<dbReference type="Pfam" id="PF07587">
    <property type="entry name" value="PSD1"/>
    <property type="match status" value="1"/>
</dbReference>